<keyword evidence="2" id="KW-0812">Transmembrane</keyword>
<reference evidence="3" key="1">
    <citation type="submission" date="2020-03" db="EMBL/GenBank/DDBJ databases">
        <title>Draft Genome Sequence of Cylindrodendrum hubeiense.</title>
        <authorList>
            <person name="Buettner E."/>
            <person name="Kellner H."/>
        </authorList>
    </citation>
    <scope>NUCLEOTIDE SEQUENCE</scope>
    <source>
        <strain evidence="3">IHI 201604</strain>
    </source>
</reference>
<keyword evidence="4" id="KW-1185">Reference proteome</keyword>
<proteinExistence type="predicted"/>
<organism evidence="3 4">
    <name type="scientific">Cylindrodendrum hubeiense</name>
    <dbReference type="NCBI Taxonomy" id="595255"/>
    <lineage>
        <taxon>Eukaryota</taxon>
        <taxon>Fungi</taxon>
        <taxon>Dikarya</taxon>
        <taxon>Ascomycota</taxon>
        <taxon>Pezizomycotina</taxon>
        <taxon>Sordariomycetes</taxon>
        <taxon>Hypocreomycetidae</taxon>
        <taxon>Hypocreales</taxon>
        <taxon>Nectriaceae</taxon>
        <taxon>Cylindrodendrum</taxon>
    </lineage>
</organism>
<dbReference type="EMBL" id="JAANBB010000114">
    <property type="protein sequence ID" value="KAF7549766.1"/>
    <property type="molecule type" value="Genomic_DNA"/>
</dbReference>
<feature type="compositionally biased region" description="Basic and acidic residues" evidence="1">
    <location>
        <begin position="256"/>
        <end position="267"/>
    </location>
</feature>
<feature type="compositionally biased region" description="Polar residues" evidence="1">
    <location>
        <begin position="163"/>
        <end position="172"/>
    </location>
</feature>
<evidence type="ECO:0000256" key="1">
    <source>
        <dbReference type="SAM" id="MobiDB-lite"/>
    </source>
</evidence>
<keyword evidence="2" id="KW-1133">Transmembrane helix</keyword>
<evidence type="ECO:0000313" key="4">
    <source>
        <dbReference type="Proteomes" id="UP000722485"/>
    </source>
</evidence>
<feature type="transmembrane region" description="Helical" evidence="2">
    <location>
        <begin position="123"/>
        <end position="147"/>
    </location>
</feature>
<accession>A0A9P5H5T5</accession>
<keyword evidence="2" id="KW-0472">Membrane</keyword>
<dbReference type="Proteomes" id="UP000722485">
    <property type="component" value="Unassembled WGS sequence"/>
</dbReference>
<sequence length="303" mass="34418">MYNSPGAVRPESEGHGLRFLNEEWNESISNGELFKLVWNETIDGTDAQLGVFRITYPRDGVKEYELVKNLTEFMESTTCEWTPDDLNDDLYSMWLTTVSNGNQSWTISPPWKLRNYRGRRLHWAAPVGIPIVVIVGLYAFSLITCLWHRRRKRLKRERDAANGNENTTNSQAADAEDAAGRHPSVSSVETAQTFDEPDFKKPGTVVVVAHEHPDFPTTELDQLPESRRGTWVETVHFDGVRFDQSRRGSNESVDDEERRDQPRRPEDFYGSFFSTQEQALKNMPPGNTVAENGLGLGDDHGVS</sequence>
<feature type="compositionally biased region" description="Polar residues" evidence="1">
    <location>
        <begin position="184"/>
        <end position="193"/>
    </location>
</feature>
<feature type="region of interest" description="Disordered" evidence="1">
    <location>
        <begin position="157"/>
        <end position="199"/>
    </location>
</feature>
<dbReference type="OrthoDB" id="5130140at2759"/>
<dbReference type="AlphaFoldDB" id="A0A9P5H5T5"/>
<feature type="region of interest" description="Disordered" evidence="1">
    <location>
        <begin position="242"/>
        <end position="303"/>
    </location>
</feature>
<gene>
    <name evidence="3" type="ORF">G7Z17_g6160</name>
</gene>
<evidence type="ECO:0000256" key="2">
    <source>
        <dbReference type="SAM" id="Phobius"/>
    </source>
</evidence>
<comment type="caution">
    <text evidence="3">The sequence shown here is derived from an EMBL/GenBank/DDBJ whole genome shotgun (WGS) entry which is preliminary data.</text>
</comment>
<name>A0A9P5H5T5_9HYPO</name>
<evidence type="ECO:0000313" key="3">
    <source>
        <dbReference type="EMBL" id="KAF7549766.1"/>
    </source>
</evidence>
<protein>
    <submittedName>
        <fullName evidence="3">Uncharacterized protein</fullName>
    </submittedName>
</protein>